<protein>
    <submittedName>
        <fullName evidence="2">Helix-turn-helix transcriptional regulator</fullName>
    </submittedName>
</protein>
<dbReference type="PROSITE" id="PS50943">
    <property type="entry name" value="HTH_CROC1"/>
    <property type="match status" value="1"/>
</dbReference>
<name>A0ABW1WZZ6_9ACTN</name>
<sequence>MESFGEVLKQLRREDGMRQLDLVNALNGVIARSTLANVEVGRENPSIRLWEAICSNLPHWVARLEPLYRAKGVAVTPTPFEVSGPFELLEATYVYTFREHRAPEEIVQLRRVRALTDGADGYGLKLMNNSVGFDLESEALFGGWIEQHERILGPNEHLHLTRFHFDRQLSRGEVHQFATRFWVADDDPGQVVTVRFTRPTMMTQLRLNFLSPNRVPRQVYRFGPLPDPNAEPESAEGQDPLPAVAPGIYSLRIDSPVLGHLYGVGWEW</sequence>
<dbReference type="SUPFAM" id="SSF47413">
    <property type="entry name" value="lambda repressor-like DNA-binding domains"/>
    <property type="match status" value="1"/>
</dbReference>
<dbReference type="InterPro" id="IPR001387">
    <property type="entry name" value="Cro/C1-type_HTH"/>
</dbReference>
<dbReference type="EMBL" id="JBHSUA010000015">
    <property type="protein sequence ID" value="MFC6396818.1"/>
    <property type="molecule type" value="Genomic_DNA"/>
</dbReference>
<dbReference type="InterPro" id="IPR010982">
    <property type="entry name" value="Lambda_DNA-bd_dom_sf"/>
</dbReference>
<dbReference type="CDD" id="cd00093">
    <property type="entry name" value="HTH_XRE"/>
    <property type="match status" value="1"/>
</dbReference>
<reference evidence="3" key="1">
    <citation type="journal article" date="2019" name="Int. J. Syst. Evol. Microbiol.">
        <title>The Global Catalogue of Microorganisms (GCM) 10K type strain sequencing project: providing services to taxonomists for standard genome sequencing and annotation.</title>
        <authorList>
            <consortium name="The Broad Institute Genomics Platform"/>
            <consortium name="The Broad Institute Genome Sequencing Center for Infectious Disease"/>
            <person name="Wu L."/>
            <person name="Ma J."/>
        </authorList>
    </citation>
    <scope>NUCLEOTIDE SEQUENCE [LARGE SCALE GENOMIC DNA]</scope>
    <source>
        <strain evidence="3">CGMCC 1.15277</strain>
    </source>
</reference>
<evidence type="ECO:0000313" key="2">
    <source>
        <dbReference type="EMBL" id="MFC6396818.1"/>
    </source>
</evidence>
<keyword evidence="3" id="KW-1185">Reference proteome</keyword>
<dbReference type="Gene3D" id="1.10.260.40">
    <property type="entry name" value="lambda repressor-like DNA-binding domains"/>
    <property type="match status" value="1"/>
</dbReference>
<dbReference type="RefSeq" id="WP_343884183.1">
    <property type="nucleotide sequence ID" value="NZ_BAAAKI010000001.1"/>
</dbReference>
<gene>
    <name evidence="2" type="ORF">ACFP57_07445</name>
</gene>
<accession>A0ABW1WZZ6</accession>
<dbReference type="Proteomes" id="UP001596266">
    <property type="component" value="Unassembled WGS sequence"/>
</dbReference>
<comment type="caution">
    <text evidence="2">The sequence shown here is derived from an EMBL/GenBank/DDBJ whole genome shotgun (WGS) entry which is preliminary data.</text>
</comment>
<proteinExistence type="predicted"/>
<evidence type="ECO:0000313" key="3">
    <source>
        <dbReference type="Proteomes" id="UP001596266"/>
    </source>
</evidence>
<evidence type="ECO:0000259" key="1">
    <source>
        <dbReference type="PROSITE" id="PS50943"/>
    </source>
</evidence>
<feature type="domain" description="HTH cro/C1-type" evidence="1">
    <location>
        <begin position="8"/>
        <end position="64"/>
    </location>
</feature>
<organism evidence="2 3">
    <name type="scientific">Luteococcus sanguinis</name>
    <dbReference type="NCBI Taxonomy" id="174038"/>
    <lineage>
        <taxon>Bacteria</taxon>
        <taxon>Bacillati</taxon>
        <taxon>Actinomycetota</taxon>
        <taxon>Actinomycetes</taxon>
        <taxon>Propionibacteriales</taxon>
        <taxon>Propionibacteriaceae</taxon>
        <taxon>Luteococcus</taxon>
    </lineage>
</organism>